<name>A0A0A9BD80_ARUDO</name>
<proteinExistence type="predicted"/>
<accession>A0A0A9BD80</accession>
<organism evidence="2">
    <name type="scientific">Arundo donax</name>
    <name type="common">Giant reed</name>
    <name type="synonym">Donax arundinaceus</name>
    <dbReference type="NCBI Taxonomy" id="35708"/>
    <lineage>
        <taxon>Eukaryota</taxon>
        <taxon>Viridiplantae</taxon>
        <taxon>Streptophyta</taxon>
        <taxon>Embryophyta</taxon>
        <taxon>Tracheophyta</taxon>
        <taxon>Spermatophyta</taxon>
        <taxon>Magnoliopsida</taxon>
        <taxon>Liliopsida</taxon>
        <taxon>Poales</taxon>
        <taxon>Poaceae</taxon>
        <taxon>PACMAD clade</taxon>
        <taxon>Arundinoideae</taxon>
        <taxon>Arundineae</taxon>
        <taxon>Arundo</taxon>
    </lineage>
</organism>
<protein>
    <submittedName>
        <fullName evidence="2">Uncharacterized protein</fullName>
    </submittedName>
</protein>
<feature type="region of interest" description="Disordered" evidence="1">
    <location>
        <begin position="1"/>
        <end position="21"/>
    </location>
</feature>
<evidence type="ECO:0000313" key="2">
    <source>
        <dbReference type="EMBL" id="JAD57262.1"/>
    </source>
</evidence>
<sequence>MMIPQSANRNSIMMMQQYHVS</sequence>
<dbReference type="EMBL" id="GBRH01240633">
    <property type="protein sequence ID" value="JAD57262.1"/>
    <property type="molecule type" value="Transcribed_RNA"/>
</dbReference>
<reference evidence="2" key="1">
    <citation type="submission" date="2014-09" db="EMBL/GenBank/DDBJ databases">
        <authorList>
            <person name="Magalhaes I.L.F."/>
            <person name="Oliveira U."/>
            <person name="Santos F.R."/>
            <person name="Vidigal T.H.D.A."/>
            <person name="Brescovit A.D."/>
            <person name="Santos A.J."/>
        </authorList>
    </citation>
    <scope>NUCLEOTIDE SEQUENCE</scope>
    <source>
        <tissue evidence="2">Shoot tissue taken approximately 20 cm above the soil surface</tissue>
    </source>
</reference>
<evidence type="ECO:0000256" key="1">
    <source>
        <dbReference type="SAM" id="MobiDB-lite"/>
    </source>
</evidence>
<reference evidence="2" key="2">
    <citation type="journal article" date="2015" name="Data Brief">
        <title>Shoot transcriptome of the giant reed, Arundo donax.</title>
        <authorList>
            <person name="Barrero R.A."/>
            <person name="Guerrero F.D."/>
            <person name="Moolhuijzen P."/>
            <person name="Goolsby J.A."/>
            <person name="Tidwell J."/>
            <person name="Bellgard S.E."/>
            <person name="Bellgard M.I."/>
        </authorList>
    </citation>
    <scope>NUCLEOTIDE SEQUENCE</scope>
    <source>
        <tissue evidence="2">Shoot tissue taken approximately 20 cm above the soil surface</tissue>
    </source>
</reference>
<dbReference type="AlphaFoldDB" id="A0A0A9BD80"/>